<sequence length="336" mass="39394">MLRIMEAIQRKKLIQLLNDEYKQDMEHDEHENTDTIINYTTPPKVFGKHNTIDYDDIPYITPSLTVEKDKFEKNNVNEDIKRFIQFLESRLTDLQKKALRITWKKMSEAPRTSSIGMLCIMEKVFEKLLSENSEISNVFYRSAFLSCIEDRKNSKLLKNDKEKCLFKKKTIATLRDHANILLDFVNTIITQIYGIPYKPRRTYELTPLGCSHGKLIPLGFDRNWFHKLGECFAEVMFSQECIRAFPHAPSAWSLFAVSFTEKLYSECKLKKNNNCPEIQRPIPNSCSFSEWSHKKLSQNNKINFPNSSKSMHQIKYVEENEEDENNEINTGRPTNL</sequence>
<dbReference type="WBParaSite" id="SRAE_2000406200.1">
    <property type="protein sequence ID" value="SRAE_2000406200.1"/>
    <property type="gene ID" value="WBGene00264290"/>
</dbReference>
<evidence type="ECO:0000313" key="1">
    <source>
        <dbReference type="EMBL" id="CEF69413.1"/>
    </source>
</evidence>
<dbReference type="EMBL" id="LN609529">
    <property type="protein sequence ID" value="CEF69413.1"/>
    <property type="molecule type" value="Genomic_DNA"/>
</dbReference>
<protein>
    <submittedName>
        <fullName evidence="1 3">Globin-like domain and Globin, structural domain-containing protein</fullName>
    </submittedName>
</protein>
<dbReference type="Gene3D" id="1.10.490.10">
    <property type="entry name" value="Globins"/>
    <property type="match status" value="1"/>
</dbReference>
<organism evidence="1">
    <name type="scientific">Strongyloides ratti</name>
    <name type="common">Parasitic roundworm</name>
    <dbReference type="NCBI Taxonomy" id="34506"/>
    <lineage>
        <taxon>Eukaryota</taxon>
        <taxon>Metazoa</taxon>
        <taxon>Ecdysozoa</taxon>
        <taxon>Nematoda</taxon>
        <taxon>Chromadorea</taxon>
        <taxon>Rhabditida</taxon>
        <taxon>Tylenchina</taxon>
        <taxon>Panagrolaimomorpha</taxon>
        <taxon>Strongyloidoidea</taxon>
        <taxon>Strongyloididae</taxon>
        <taxon>Strongyloides</taxon>
    </lineage>
</organism>
<dbReference type="OMA" id="HDEHENT"/>
<dbReference type="GO" id="GO:0020037">
    <property type="term" value="F:heme binding"/>
    <property type="evidence" value="ECO:0007669"/>
    <property type="project" value="InterPro"/>
</dbReference>
<evidence type="ECO:0000313" key="2">
    <source>
        <dbReference type="Proteomes" id="UP000035682"/>
    </source>
</evidence>
<keyword evidence="2" id="KW-1185">Reference proteome</keyword>
<dbReference type="InterPro" id="IPR012292">
    <property type="entry name" value="Globin/Proto"/>
</dbReference>
<dbReference type="SUPFAM" id="SSF46458">
    <property type="entry name" value="Globin-like"/>
    <property type="match status" value="1"/>
</dbReference>
<proteinExistence type="predicted"/>
<dbReference type="OrthoDB" id="5857092at2759"/>
<dbReference type="Proteomes" id="UP000035682">
    <property type="component" value="Unplaced"/>
</dbReference>
<dbReference type="AlphaFoldDB" id="A0A090LML9"/>
<reference evidence="3" key="2">
    <citation type="submission" date="2020-12" db="UniProtKB">
        <authorList>
            <consortium name="WormBaseParasite"/>
        </authorList>
    </citation>
    <scope>IDENTIFICATION</scope>
</reference>
<dbReference type="RefSeq" id="XP_024508613.1">
    <property type="nucleotide sequence ID" value="XM_024642887.1"/>
</dbReference>
<dbReference type="GeneID" id="36381783"/>
<dbReference type="CTD" id="36381783"/>
<reference evidence="1 2" key="1">
    <citation type="submission" date="2014-09" db="EMBL/GenBank/DDBJ databases">
        <authorList>
            <person name="Martin A.A."/>
        </authorList>
    </citation>
    <scope>NUCLEOTIDE SEQUENCE</scope>
    <source>
        <strain evidence="2">ED321</strain>
        <strain evidence="1">ED321 Heterogonic</strain>
    </source>
</reference>
<evidence type="ECO:0000313" key="3">
    <source>
        <dbReference type="WBParaSite" id="SRAE_2000406200.1"/>
    </source>
</evidence>
<gene>
    <name evidence="1 3 4" type="ORF">SRAE_2000406200</name>
</gene>
<dbReference type="WormBase" id="SRAE_2000406200">
    <property type="protein sequence ID" value="SRP04474"/>
    <property type="gene ID" value="WBGene00264290"/>
</dbReference>
<dbReference type="STRING" id="34506.A0A090LML9"/>
<accession>A0A090LML9</accession>
<dbReference type="GO" id="GO:0019825">
    <property type="term" value="F:oxygen binding"/>
    <property type="evidence" value="ECO:0007669"/>
    <property type="project" value="InterPro"/>
</dbReference>
<name>A0A090LML9_STRRB</name>
<evidence type="ECO:0000313" key="4">
    <source>
        <dbReference type="WormBase" id="SRAE_2000406200"/>
    </source>
</evidence>
<dbReference type="InterPro" id="IPR009050">
    <property type="entry name" value="Globin-like_sf"/>
</dbReference>